<evidence type="ECO:0000313" key="2">
    <source>
        <dbReference type="EMBL" id="MFD0980666.1"/>
    </source>
</evidence>
<evidence type="ECO:0000313" key="3">
    <source>
        <dbReference type="Proteomes" id="UP001597108"/>
    </source>
</evidence>
<dbReference type="PANTHER" id="PTHR43064:SF1">
    <property type="entry name" value="SLL1489 PROTEIN"/>
    <property type="match status" value="1"/>
</dbReference>
<feature type="domain" description="PurE" evidence="1">
    <location>
        <begin position="93"/>
        <end position="231"/>
    </location>
</feature>
<dbReference type="SMART" id="SM01001">
    <property type="entry name" value="AIRC"/>
    <property type="match status" value="1"/>
</dbReference>
<organism evidence="2 3">
    <name type="scientific">Tropicimonas aquimaris</name>
    <dbReference type="NCBI Taxonomy" id="914152"/>
    <lineage>
        <taxon>Bacteria</taxon>
        <taxon>Pseudomonadati</taxon>
        <taxon>Pseudomonadota</taxon>
        <taxon>Alphaproteobacteria</taxon>
        <taxon>Rhodobacterales</taxon>
        <taxon>Roseobacteraceae</taxon>
        <taxon>Tropicimonas</taxon>
    </lineage>
</organism>
<dbReference type="InterPro" id="IPR000031">
    <property type="entry name" value="PurE_dom"/>
</dbReference>
<dbReference type="Pfam" id="PF00731">
    <property type="entry name" value="AIRC"/>
    <property type="match status" value="1"/>
</dbReference>
<reference evidence="3" key="1">
    <citation type="journal article" date="2019" name="Int. J. Syst. Evol. Microbiol.">
        <title>The Global Catalogue of Microorganisms (GCM) 10K type strain sequencing project: providing services to taxonomists for standard genome sequencing and annotation.</title>
        <authorList>
            <consortium name="The Broad Institute Genomics Platform"/>
            <consortium name="The Broad Institute Genome Sequencing Center for Infectious Disease"/>
            <person name="Wu L."/>
            <person name="Ma J."/>
        </authorList>
    </citation>
    <scope>NUCLEOTIDE SEQUENCE [LARGE SCALE GENOMIC DNA]</scope>
    <source>
        <strain evidence="3">CCUG 60524</strain>
    </source>
</reference>
<sequence length="232" mass="24147">MTSERLPPYNPLRFDWERGARTGVHECVFCDGKSAEQIRHILATAQARGAQLLLTRLSAEALEALGGEFELDYCALSRTAILGGLPAAGEPSEDIALVCAGTSDLPVIEEARRTLAFHGIDAPVYADVGVAGLWRLMSVAEELSRFRVLIVVAGMEGALFSAIAGLVPGLVIAVPAPVGYGVSERGSAALNSALASCAPGIVTVNIGNGFGAAAAARKVVAAYHPEISHRVD</sequence>
<proteinExistence type="predicted"/>
<dbReference type="Proteomes" id="UP001597108">
    <property type="component" value="Unassembled WGS sequence"/>
</dbReference>
<accession>A0ABW3IRA8</accession>
<name>A0ABW3IRA8_9RHOB</name>
<dbReference type="SUPFAM" id="SSF52255">
    <property type="entry name" value="N5-CAIR mutase (phosphoribosylaminoimidazole carboxylase, PurE)"/>
    <property type="match status" value="1"/>
</dbReference>
<keyword evidence="3" id="KW-1185">Reference proteome</keyword>
<protein>
    <submittedName>
        <fullName evidence="2">Nickel pincer cofactor biosynthesis protein LarB</fullName>
    </submittedName>
</protein>
<evidence type="ECO:0000259" key="1">
    <source>
        <dbReference type="SMART" id="SM01001"/>
    </source>
</evidence>
<comment type="caution">
    <text evidence="2">The sequence shown here is derived from an EMBL/GenBank/DDBJ whole genome shotgun (WGS) entry which is preliminary data.</text>
</comment>
<dbReference type="InterPro" id="IPR039476">
    <property type="entry name" value="P2CMN_synthase_LarB"/>
</dbReference>
<gene>
    <name evidence="2" type="primary">larB</name>
    <name evidence="2" type="ORF">ACFQ2S_13510</name>
</gene>
<dbReference type="NCBIfam" id="NF033503">
    <property type="entry name" value="LarB"/>
    <property type="match status" value="1"/>
</dbReference>
<dbReference type="RefSeq" id="WP_386075197.1">
    <property type="nucleotide sequence ID" value="NZ_JBHTJT010000029.1"/>
</dbReference>
<dbReference type="EMBL" id="JBHTJT010000029">
    <property type="protein sequence ID" value="MFD0980666.1"/>
    <property type="molecule type" value="Genomic_DNA"/>
</dbReference>
<dbReference type="Gene3D" id="3.40.50.1970">
    <property type="match status" value="1"/>
</dbReference>
<dbReference type="PANTHER" id="PTHR43064">
    <property type="entry name" value="PHOSPHORIBOSYLAMINOIMIDAZOLE CARBOXYLASE-RELATED"/>
    <property type="match status" value="1"/>
</dbReference>